<comment type="caution">
    <text evidence="1">The sequence shown here is derived from an EMBL/GenBank/DDBJ whole genome shotgun (WGS) entry which is preliminary data.</text>
</comment>
<proteinExistence type="predicted"/>
<protein>
    <submittedName>
        <fullName evidence="1">Uncharacterized protein (TIGR02677 family)</fullName>
    </submittedName>
</protein>
<dbReference type="EMBL" id="JACHJV010000002">
    <property type="protein sequence ID" value="MBB4928311.1"/>
    <property type="molecule type" value="Genomic_DNA"/>
</dbReference>
<keyword evidence="2" id="KW-1185">Reference proteome</keyword>
<evidence type="ECO:0000313" key="2">
    <source>
        <dbReference type="Proteomes" id="UP000540506"/>
    </source>
</evidence>
<sequence length="529" mass="56770">MAFVARGFFDPVPPECLLLYRYLTTEHHGEYIAVMDVFCATLLADMSALDVRNRILDVGLDIALDTVEERCLQLVVWTNLMKSPRDPHVPTVVAYQHAQKRFQVTPRGSRLHRQVREIMRMGDGAREVARELLGSMVVLLDQIIERVVGEDLVDAEALAADVTTVFNNQQLFTDSVRDFYAYLGTVLTRYDLAGEEYSTFKGLLLEYVELISSDVARYTPGIVGRLEQLASLVEKVLAVLDTLPTLVNADGSAVERLPGRQLADWDELTAWYTGAGGASGPAQLRSAADSALGQLITNAKRMLASAGTGASRRADLLHLAGLLAGAREGDAQRGFAAAFGLFSARHLGLGPDEGGVGPAAGVSWWDAAPVDVPVALRERGTRASVGRNGRVPDPGVDEGSQLALAAQEEAGRRAAVAELLAAGNLDGCEVSPAAFWQVWLPLLGSLLARHTAADGQASFVDRDLGVVLVALWEEGRSTVVSWEGGSALVDGLVLSVRVVADGESVMPEVAGWTRRDGDDRRAEEYGGAV</sequence>
<gene>
    <name evidence="1" type="ORF">FHR34_007406</name>
</gene>
<reference evidence="1 2" key="1">
    <citation type="submission" date="2020-08" db="EMBL/GenBank/DDBJ databases">
        <title>Sequencing the genomes of 1000 actinobacteria strains.</title>
        <authorList>
            <person name="Klenk H.-P."/>
        </authorList>
    </citation>
    <scope>NUCLEOTIDE SEQUENCE [LARGE SCALE GENOMIC DNA]</scope>
    <source>
        <strain evidence="1 2">DSM 41654</strain>
    </source>
</reference>
<name>A0A7W7RAB7_KITKI</name>
<evidence type="ECO:0000313" key="1">
    <source>
        <dbReference type="EMBL" id="MBB4928311.1"/>
    </source>
</evidence>
<dbReference type="AlphaFoldDB" id="A0A7W7RAB7"/>
<dbReference type="Pfam" id="PF09660">
    <property type="entry name" value="DUF2397"/>
    <property type="match status" value="1"/>
</dbReference>
<accession>A0A7W7RAB7</accession>
<dbReference type="RefSeq" id="WP_184945360.1">
    <property type="nucleotide sequence ID" value="NZ_JACHJV010000002.1"/>
</dbReference>
<organism evidence="1 2">
    <name type="scientific">Kitasatospora kifunensis</name>
    <name type="common">Streptomyces kifunensis</name>
    <dbReference type="NCBI Taxonomy" id="58351"/>
    <lineage>
        <taxon>Bacteria</taxon>
        <taxon>Bacillati</taxon>
        <taxon>Actinomycetota</taxon>
        <taxon>Actinomycetes</taxon>
        <taxon>Kitasatosporales</taxon>
        <taxon>Streptomycetaceae</taxon>
        <taxon>Kitasatospora</taxon>
    </lineage>
</organism>
<dbReference type="InterPro" id="IPR013493">
    <property type="entry name" value="CHP02677"/>
</dbReference>
<dbReference type="Proteomes" id="UP000540506">
    <property type="component" value="Unassembled WGS sequence"/>
</dbReference>